<evidence type="ECO:0000256" key="1">
    <source>
        <dbReference type="SAM" id="MobiDB-lite"/>
    </source>
</evidence>
<feature type="region of interest" description="Disordered" evidence="1">
    <location>
        <begin position="79"/>
        <end position="98"/>
    </location>
</feature>
<organism evidence="2">
    <name type="scientific">Culex pipiens</name>
    <name type="common">House mosquito</name>
    <dbReference type="NCBI Taxonomy" id="7175"/>
    <lineage>
        <taxon>Eukaryota</taxon>
        <taxon>Metazoa</taxon>
        <taxon>Ecdysozoa</taxon>
        <taxon>Arthropoda</taxon>
        <taxon>Hexapoda</taxon>
        <taxon>Insecta</taxon>
        <taxon>Pterygota</taxon>
        <taxon>Neoptera</taxon>
        <taxon>Endopterygota</taxon>
        <taxon>Diptera</taxon>
        <taxon>Nematocera</taxon>
        <taxon>Culicoidea</taxon>
        <taxon>Culicidae</taxon>
        <taxon>Culicinae</taxon>
        <taxon>Culicini</taxon>
        <taxon>Culex</taxon>
        <taxon>Culex</taxon>
    </lineage>
</organism>
<reference evidence="2" key="1">
    <citation type="submission" date="2021-05" db="EMBL/GenBank/DDBJ databases">
        <authorList>
            <person name="Alioto T."/>
            <person name="Alioto T."/>
            <person name="Gomez Garrido J."/>
        </authorList>
    </citation>
    <scope>NUCLEOTIDE SEQUENCE</scope>
</reference>
<feature type="region of interest" description="Disordered" evidence="1">
    <location>
        <begin position="1"/>
        <end position="36"/>
    </location>
</feature>
<name>A0A8D8A9I9_CULPI</name>
<feature type="compositionally biased region" description="Low complexity" evidence="1">
    <location>
        <begin position="79"/>
        <end position="90"/>
    </location>
</feature>
<dbReference type="AlphaFoldDB" id="A0A8D8A9I9"/>
<accession>A0A8D8A9I9</accession>
<evidence type="ECO:0000313" key="2">
    <source>
        <dbReference type="EMBL" id="CAG6451735.1"/>
    </source>
</evidence>
<proteinExistence type="predicted"/>
<protein>
    <submittedName>
        <fullName evidence="2">(northern house mosquito) hypothetical protein</fullName>
    </submittedName>
</protein>
<sequence>MEDLHNSPNFASHSQLLDANLQTSRNSIDQHNSSNGQYQCIKLSPRMYIELRTFEPISSHHIAAFSSCQHFVPVAQHQPWPASSARSSPPRRCPRLRPRTTKPLWPIVRCTCPESSAWS</sequence>
<dbReference type="EMBL" id="HBUE01019087">
    <property type="protein sequence ID" value="CAG6451735.1"/>
    <property type="molecule type" value="Transcribed_RNA"/>
</dbReference>